<comment type="caution">
    <text evidence="1">The sequence shown here is derived from an EMBL/GenBank/DDBJ whole genome shotgun (WGS) entry which is preliminary data.</text>
</comment>
<proteinExistence type="predicted"/>
<evidence type="ECO:0000313" key="1">
    <source>
        <dbReference type="EMBL" id="VBB17540.1"/>
    </source>
</evidence>
<feature type="non-terminal residue" evidence="1">
    <location>
        <position position="1"/>
    </location>
</feature>
<protein>
    <submittedName>
        <fullName evidence="1">Uncharacterized protein</fullName>
    </submittedName>
</protein>
<name>A0A5K0U6T8_9VIRU</name>
<gene>
    <name evidence="1" type="ORF">YASMINEVIRUS_2</name>
</gene>
<sequence>LVLYIRVAMNLDNITLDNICESLGKQKNSFDLKALDEKYHKMFPDKLAKYVLVSPYDVKTIVTVGDKIRYIKKGSGEISCVASVAKIIKTGVDGKDYYFVLSLVVDRTSFWTIYPSECFIFQHNRFISDDDVVRHLSEKLIENGKSVKNFNIPQKERHKILEQMGATKTQIKKEKYADEMIKEGVAKAPYTKGSVSENNIDEMLDDIFAFEEKKRKNRKKLF</sequence>
<dbReference type="Proteomes" id="UP000594342">
    <property type="component" value="Unassembled WGS sequence"/>
</dbReference>
<dbReference type="EMBL" id="UPSH01000001">
    <property type="protein sequence ID" value="VBB17540.1"/>
    <property type="molecule type" value="Genomic_DNA"/>
</dbReference>
<organism evidence="1 2">
    <name type="scientific">Yasminevirus sp. GU-2018</name>
    <dbReference type="NCBI Taxonomy" id="2420051"/>
    <lineage>
        <taxon>Viruses</taxon>
        <taxon>Varidnaviria</taxon>
        <taxon>Bamfordvirae</taxon>
        <taxon>Nucleocytoviricota</taxon>
        <taxon>Megaviricetes</taxon>
        <taxon>Imitervirales</taxon>
        <taxon>Mimiviridae</taxon>
        <taxon>Klosneuvirinae</taxon>
        <taxon>Yasminevirus</taxon>
        <taxon>Yasminevirus saudimassiliense</taxon>
    </lineage>
</organism>
<reference evidence="1 2" key="1">
    <citation type="submission" date="2018-10" db="EMBL/GenBank/DDBJ databases">
        <authorList>
            <consortium name="IHU Genomes"/>
        </authorList>
    </citation>
    <scope>NUCLEOTIDE SEQUENCE [LARGE SCALE GENOMIC DNA]</scope>
    <source>
        <strain evidence="1 2">A1</strain>
    </source>
</reference>
<keyword evidence="2" id="KW-1185">Reference proteome</keyword>
<evidence type="ECO:0000313" key="2">
    <source>
        <dbReference type="Proteomes" id="UP000594342"/>
    </source>
</evidence>
<accession>A0A5K0U6T8</accession>